<dbReference type="PATRIC" id="fig|1278073.3.peg.4259"/>
<accession>L7UD25</accession>
<dbReference type="InterPro" id="IPR052185">
    <property type="entry name" value="IPC_Synthase-Related"/>
</dbReference>
<keyword evidence="4 5" id="KW-0472">Membrane</keyword>
<dbReference type="STRING" id="1278073.MYSTI_04187"/>
<dbReference type="AlphaFoldDB" id="L7UD25"/>
<feature type="transmembrane region" description="Helical" evidence="5">
    <location>
        <begin position="82"/>
        <end position="102"/>
    </location>
</feature>
<comment type="subcellular location">
    <subcellularLocation>
        <location evidence="1">Membrane</location>
        <topology evidence="1">Multi-pass membrane protein</topology>
    </subcellularLocation>
</comment>
<sequence length="325" mass="35559">MSLVTFQSPRGSVPAKGAREALVRLNAVDLIIVAACSIAALVLLGPGRWAPDSLNCAGLFAFMAAGPLVLRTLESYFPRNRLLRVVADFWLLPVAVLTHGWLTPVVDTLNPFLRDAQLVAADQRIFGFQASVVLAHVVPPWLNDVLMICYYGHFVWPLVLGFGLYARGRTSASAEFDEYLLGLGLLFILNYSAYSLVPAVGPRYFLIDSFSGPLQGTLTPLLDSLMRRPPFARDCFPSGHTGTTLVVLFYAWRFSRKLFWVMLLPGIGLIIATLAGRFHYATDLLCAVPLVMVVVGLSAALTRAARQRESERAGRSVPADAILRP</sequence>
<gene>
    <name evidence="7" type="ordered locus">MYSTI_04187</name>
</gene>
<dbReference type="KEGG" id="msd:MYSTI_04187"/>
<evidence type="ECO:0000259" key="6">
    <source>
        <dbReference type="Pfam" id="PF14378"/>
    </source>
</evidence>
<evidence type="ECO:0000256" key="5">
    <source>
        <dbReference type="SAM" id="Phobius"/>
    </source>
</evidence>
<feature type="transmembrane region" description="Helical" evidence="5">
    <location>
        <begin position="21"/>
        <end position="43"/>
    </location>
</feature>
<feature type="transmembrane region" description="Helical" evidence="5">
    <location>
        <begin position="178"/>
        <end position="197"/>
    </location>
</feature>
<dbReference type="InterPro" id="IPR036938">
    <property type="entry name" value="PAP2/HPO_sf"/>
</dbReference>
<evidence type="ECO:0000313" key="8">
    <source>
        <dbReference type="Proteomes" id="UP000011131"/>
    </source>
</evidence>
<proteinExistence type="predicted"/>
<feature type="transmembrane region" description="Helical" evidence="5">
    <location>
        <begin position="284"/>
        <end position="305"/>
    </location>
</feature>
<feature type="transmembrane region" description="Helical" evidence="5">
    <location>
        <begin position="231"/>
        <end position="251"/>
    </location>
</feature>
<dbReference type="Proteomes" id="UP000011131">
    <property type="component" value="Chromosome"/>
</dbReference>
<dbReference type="Pfam" id="PF14378">
    <property type="entry name" value="PAP2_3"/>
    <property type="match status" value="1"/>
</dbReference>
<dbReference type="PANTHER" id="PTHR31310">
    <property type="match status" value="1"/>
</dbReference>
<organism evidence="7 8">
    <name type="scientific">Myxococcus stipitatus (strain DSM 14675 / JCM 12634 / Mx s8)</name>
    <dbReference type="NCBI Taxonomy" id="1278073"/>
    <lineage>
        <taxon>Bacteria</taxon>
        <taxon>Pseudomonadati</taxon>
        <taxon>Myxococcota</taxon>
        <taxon>Myxococcia</taxon>
        <taxon>Myxococcales</taxon>
        <taxon>Cystobacterineae</taxon>
        <taxon>Myxococcaceae</taxon>
        <taxon>Myxococcus</taxon>
    </lineage>
</organism>
<evidence type="ECO:0000313" key="7">
    <source>
        <dbReference type="EMBL" id="AGC45487.1"/>
    </source>
</evidence>
<feature type="domain" description="Inositolphosphotransferase Aur1/Ipt1" evidence="6">
    <location>
        <begin position="118"/>
        <end position="295"/>
    </location>
</feature>
<dbReference type="InterPro" id="IPR026841">
    <property type="entry name" value="Aur1/Ipt1"/>
</dbReference>
<evidence type="ECO:0000256" key="4">
    <source>
        <dbReference type="ARBA" id="ARBA00023136"/>
    </source>
</evidence>
<feature type="transmembrane region" description="Helical" evidence="5">
    <location>
        <begin position="49"/>
        <end position="70"/>
    </location>
</feature>
<reference evidence="7 8" key="1">
    <citation type="journal article" date="2013" name="Genome Announc.">
        <title>Complete genome sequence of Myxococcus stipitatus strain DSM 14675, a fruiting myxobacterium.</title>
        <authorList>
            <person name="Huntley S."/>
            <person name="Kneip S."/>
            <person name="Treuner-Lange A."/>
            <person name="Sogaard-Andersen L."/>
        </authorList>
    </citation>
    <scope>NUCLEOTIDE SEQUENCE [LARGE SCALE GENOMIC DNA]</scope>
    <source>
        <strain evidence="8">DSM 14675 / JCM 12634 / Mx s8</strain>
    </source>
</reference>
<dbReference type="GO" id="GO:0016020">
    <property type="term" value="C:membrane"/>
    <property type="evidence" value="ECO:0007669"/>
    <property type="project" value="UniProtKB-SubCell"/>
</dbReference>
<keyword evidence="2 5" id="KW-0812">Transmembrane</keyword>
<evidence type="ECO:0000256" key="3">
    <source>
        <dbReference type="ARBA" id="ARBA00022989"/>
    </source>
</evidence>
<dbReference type="eggNOG" id="COG0671">
    <property type="taxonomic scope" value="Bacteria"/>
</dbReference>
<keyword evidence="8" id="KW-1185">Reference proteome</keyword>
<evidence type="ECO:0000256" key="2">
    <source>
        <dbReference type="ARBA" id="ARBA00022692"/>
    </source>
</evidence>
<dbReference type="Gene3D" id="1.20.144.10">
    <property type="entry name" value="Phosphatidic acid phosphatase type 2/haloperoxidase"/>
    <property type="match status" value="1"/>
</dbReference>
<dbReference type="HOGENOM" id="CLU_073542_0_0_7"/>
<feature type="transmembrane region" description="Helical" evidence="5">
    <location>
        <begin position="145"/>
        <end position="166"/>
    </location>
</feature>
<dbReference type="SUPFAM" id="SSF48317">
    <property type="entry name" value="Acid phosphatase/Vanadium-dependent haloperoxidase"/>
    <property type="match status" value="1"/>
</dbReference>
<dbReference type="EMBL" id="CP004025">
    <property type="protein sequence ID" value="AGC45487.1"/>
    <property type="molecule type" value="Genomic_DNA"/>
</dbReference>
<keyword evidence="3 5" id="KW-1133">Transmembrane helix</keyword>
<name>L7UD25_MYXSD</name>
<dbReference type="PANTHER" id="PTHR31310:SF7">
    <property type="entry name" value="PA-PHOSPHATASE RELATED-FAMILY PROTEIN DDB_G0268928"/>
    <property type="match status" value="1"/>
</dbReference>
<evidence type="ECO:0000256" key="1">
    <source>
        <dbReference type="ARBA" id="ARBA00004141"/>
    </source>
</evidence>
<protein>
    <submittedName>
        <fullName evidence="7">PAP2 family protein</fullName>
    </submittedName>
</protein>
<feature type="transmembrane region" description="Helical" evidence="5">
    <location>
        <begin position="258"/>
        <end position="278"/>
    </location>
</feature>